<feature type="domain" description="Carboxylesterase type B" evidence="7">
    <location>
        <begin position="3"/>
        <end position="530"/>
    </location>
</feature>
<evidence type="ECO:0000256" key="5">
    <source>
        <dbReference type="ARBA" id="ARBA00023180"/>
    </source>
</evidence>
<dbReference type="SUPFAM" id="SSF53474">
    <property type="entry name" value="alpha/beta-Hydrolases"/>
    <property type="match status" value="1"/>
</dbReference>
<dbReference type="InterPro" id="IPR029058">
    <property type="entry name" value="AB_hydrolase_fold"/>
</dbReference>
<keyword evidence="9" id="KW-1185">Reference proteome</keyword>
<organism evidence="8 9">
    <name type="scientific">Chilo suppressalis</name>
    <name type="common">Asiatic rice borer moth</name>
    <dbReference type="NCBI Taxonomy" id="168631"/>
    <lineage>
        <taxon>Eukaryota</taxon>
        <taxon>Metazoa</taxon>
        <taxon>Ecdysozoa</taxon>
        <taxon>Arthropoda</taxon>
        <taxon>Hexapoda</taxon>
        <taxon>Insecta</taxon>
        <taxon>Pterygota</taxon>
        <taxon>Neoptera</taxon>
        <taxon>Endopterygota</taxon>
        <taxon>Lepidoptera</taxon>
        <taxon>Glossata</taxon>
        <taxon>Ditrysia</taxon>
        <taxon>Pyraloidea</taxon>
        <taxon>Crambidae</taxon>
        <taxon>Crambinae</taxon>
        <taxon>Chilo</taxon>
    </lineage>
</organism>
<protein>
    <recommendedName>
        <fullName evidence="6">Carboxylic ester hydrolase</fullName>
        <ecNumber evidence="6">3.1.1.-</ecNumber>
    </recommendedName>
</protein>
<proteinExistence type="inferred from homology"/>
<dbReference type="InterPro" id="IPR019819">
    <property type="entry name" value="Carboxylesterase_B_CS"/>
</dbReference>
<dbReference type="PANTHER" id="PTHR43142">
    <property type="entry name" value="CARBOXYLIC ESTER HYDROLASE"/>
    <property type="match status" value="1"/>
</dbReference>
<evidence type="ECO:0000313" key="8">
    <source>
        <dbReference type="EMBL" id="CAH0399941.1"/>
    </source>
</evidence>
<name>A0ABN8AV17_CHISP</name>
<comment type="similarity">
    <text evidence="1 6">Belongs to the type-B carboxylesterase/lipase family.</text>
</comment>
<dbReference type="Proteomes" id="UP001153292">
    <property type="component" value="Chromosome 15"/>
</dbReference>
<dbReference type="Pfam" id="PF00135">
    <property type="entry name" value="COesterase"/>
    <property type="match status" value="1"/>
</dbReference>
<dbReference type="InterPro" id="IPR019826">
    <property type="entry name" value="Carboxylesterase_B_AS"/>
</dbReference>
<keyword evidence="2" id="KW-0719">Serine esterase</keyword>
<evidence type="ECO:0000259" key="7">
    <source>
        <dbReference type="Pfam" id="PF00135"/>
    </source>
</evidence>
<dbReference type="EMBL" id="OU963908">
    <property type="protein sequence ID" value="CAH0399941.1"/>
    <property type="molecule type" value="Genomic_DNA"/>
</dbReference>
<dbReference type="Gene3D" id="3.40.50.1820">
    <property type="entry name" value="alpha/beta hydrolase"/>
    <property type="match status" value="1"/>
</dbReference>
<dbReference type="PROSITE" id="PS00122">
    <property type="entry name" value="CARBOXYLESTERASE_B_1"/>
    <property type="match status" value="1"/>
</dbReference>
<evidence type="ECO:0000256" key="4">
    <source>
        <dbReference type="ARBA" id="ARBA00023157"/>
    </source>
</evidence>
<dbReference type="EC" id="3.1.1.-" evidence="6"/>
<evidence type="ECO:0000256" key="6">
    <source>
        <dbReference type="RuleBase" id="RU361235"/>
    </source>
</evidence>
<gene>
    <name evidence="8" type="ORF">CHILSU_LOCUS3114</name>
</gene>
<evidence type="ECO:0000256" key="3">
    <source>
        <dbReference type="ARBA" id="ARBA00022801"/>
    </source>
</evidence>
<keyword evidence="5" id="KW-0325">Glycoprotein</keyword>
<evidence type="ECO:0000256" key="1">
    <source>
        <dbReference type="ARBA" id="ARBA00005964"/>
    </source>
</evidence>
<reference evidence="8" key="1">
    <citation type="submission" date="2021-12" db="EMBL/GenBank/DDBJ databases">
        <authorList>
            <person name="King R."/>
        </authorList>
    </citation>
    <scope>NUCLEOTIDE SEQUENCE</scope>
</reference>
<keyword evidence="4" id="KW-1015">Disulfide bond</keyword>
<dbReference type="PANTHER" id="PTHR43142:SF1">
    <property type="entry name" value="CARBOXYLIC ESTER HYDROLASE"/>
    <property type="match status" value="1"/>
</dbReference>
<accession>A0ABN8AV17</accession>
<evidence type="ECO:0000313" key="9">
    <source>
        <dbReference type="Proteomes" id="UP001153292"/>
    </source>
</evidence>
<evidence type="ECO:0000256" key="2">
    <source>
        <dbReference type="ARBA" id="ARBA00022487"/>
    </source>
</evidence>
<keyword evidence="3 6" id="KW-0378">Hydrolase</keyword>
<dbReference type="InterPro" id="IPR002018">
    <property type="entry name" value="CarbesteraseB"/>
</dbReference>
<sequence>MAQVEIEEGLLEGEIVDNDYGGQFYSFKGIPYAEPPVGDLRFKAPQPKQPWSGVRQAKECGPISCQKSMTPPTEDNPNLVVGSEDCLYINVYSPEITPGSPLPVMVWIHGGAFETGCGNDWYYAPELLIRHGVIIVTLNYRLGLLGFLCLDTEDIPGNAGLKDQVLALKWVKKNIGSFGGDPENITIFGESAGGCSVAFHLISPMTKGLFKRAIAQSASCANYWSVALEPREKALKLARQLGCYSEDDKELYEFFKTLPVDKLVPVKLPIYLAKKGYELDIGAVSEKQFGDNERFFYGDVYDVLRNGIHEGIDVITGYTEDEGLLAFHNVKLDKMCELSNEYPEFFVPRNIAYNLSLREQFEIGRQIKNFYFSNGLNANDNYVGLLRYLNMEMFVYGIVTGAKFFSSNNKNKVYFYKFTCKSERNIATHIFGTTEIIKDRIPVCHGDDLMYLFQGKLLFPDKIDMNCDTFKMIDNVTKMWTNFAKFGNPTIDESLGVEWPTFDPEEQKYLEIGNQLMLGSGPEKEDVDFWDSIFKKYLPAHIAN</sequence>
<dbReference type="PROSITE" id="PS00941">
    <property type="entry name" value="CARBOXYLESTERASE_B_2"/>
    <property type="match status" value="1"/>
</dbReference>